<dbReference type="EMBL" id="CP028519">
    <property type="protein sequence ID" value="AVY94709.1"/>
    <property type="molecule type" value="Genomic_DNA"/>
</dbReference>
<dbReference type="AlphaFoldDB" id="A0A2S0PBE2"/>
<feature type="signal peptide" evidence="4">
    <location>
        <begin position="1"/>
        <end position="27"/>
    </location>
</feature>
<proteinExistence type="inferred from homology"/>
<dbReference type="GO" id="GO:0043165">
    <property type="term" value="P:Gram-negative-bacterium-type cell outer membrane assembly"/>
    <property type="evidence" value="ECO:0007669"/>
    <property type="project" value="UniProtKB-UniRule"/>
</dbReference>
<dbReference type="Proteomes" id="UP000244173">
    <property type="component" value="Chromosome"/>
</dbReference>
<dbReference type="RefSeq" id="WP_028500537.1">
    <property type="nucleotide sequence ID" value="NZ_CP028519.1"/>
</dbReference>
<evidence type="ECO:0000256" key="1">
    <source>
        <dbReference type="ARBA" id="ARBA00022448"/>
    </source>
</evidence>
<dbReference type="STRING" id="1122240.GCA_000620105_01677"/>
<comment type="subunit">
    <text evidence="4">Component of the lipopolysaccharide transport and assembly complex.</text>
</comment>
<dbReference type="InterPro" id="IPR005653">
    <property type="entry name" value="OstA-like_N"/>
</dbReference>
<dbReference type="HAMAP" id="MF_01914">
    <property type="entry name" value="LPS_assembly_LptA"/>
    <property type="match status" value="1"/>
</dbReference>
<dbReference type="GO" id="GO:0001530">
    <property type="term" value="F:lipopolysaccharide binding"/>
    <property type="evidence" value="ECO:0007669"/>
    <property type="project" value="InterPro"/>
</dbReference>
<comment type="similarity">
    <text evidence="4">Belongs to the LptA family.</text>
</comment>
<dbReference type="GO" id="GO:0030288">
    <property type="term" value="C:outer membrane-bounded periplasmic space"/>
    <property type="evidence" value="ECO:0007669"/>
    <property type="project" value="TreeGrafter"/>
</dbReference>
<dbReference type="GO" id="GO:0015920">
    <property type="term" value="P:lipopolysaccharide transport"/>
    <property type="evidence" value="ECO:0007669"/>
    <property type="project" value="UniProtKB-UniRule"/>
</dbReference>
<dbReference type="GO" id="GO:0017089">
    <property type="term" value="F:glycolipid transfer activity"/>
    <property type="evidence" value="ECO:0007669"/>
    <property type="project" value="TreeGrafter"/>
</dbReference>
<feature type="domain" description="Organic solvent tolerance-like N-terminal" evidence="5">
    <location>
        <begin position="37"/>
        <end position="151"/>
    </location>
</feature>
<evidence type="ECO:0000313" key="6">
    <source>
        <dbReference type="EMBL" id="AVY94709.1"/>
    </source>
</evidence>
<sequence length="189" mass="20368" precursor="true">MLRRNPNNSFRLAAGALIVCSALAAHAEKADRSKPINIEADQASLDQQKGVTVYEGNVILTQGTSKLTAAKLTVNQDKAGNQYGTAIGNPATFRQRLDPDSDGKVEWINGKGQRIDYDNAKQLVTIYDNGRVQRGGDVVTGNVIIYDGKTQQFQATGTRSDAHGQAMKGGKGRVTVVIQPREKKEGANK</sequence>
<name>A0A2S0PBE2_9NEIS</name>
<accession>A0A2S0PBE2</accession>
<evidence type="ECO:0000256" key="4">
    <source>
        <dbReference type="HAMAP-Rule" id="MF_01914"/>
    </source>
</evidence>
<dbReference type="GO" id="GO:0009279">
    <property type="term" value="C:cell outer membrane"/>
    <property type="evidence" value="ECO:0007669"/>
    <property type="project" value="TreeGrafter"/>
</dbReference>
<dbReference type="InterPro" id="IPR052037">
    <property type="entry name" value="LPS_export_LptA"/>
</dbReference>
<dbReference type="KEGG" id="maer:DAI18_12195"/>
<comment type="function">
    <text evidence="4">Involved in the assembly of lipopolysaccharide (LPS). Required for the translocation of LPS from the inner membrane to the outer membrane.</text>
</comment>
<comment type="subcellular location">
    <subcellularLocation>
        <location evidence="4">Periplasm</location>
    </subcellularLocation>
</comment>
<dbReference type="Pfam" id="PF03968">
    <property type="entry name" value="LptD_N"/>
    <property type="match status" value="1"/>
</dbReference>
<dbReference type="OrthoDB" id="5294855at2"/>
<protein>
    <recommendedName>
        <fullName evidence="4">Lipopolysaccharide export system protein LptA</fullName>
    </recommendedName>
</protein>
<evidence type="ECO:0000256" key="2">
    <source>
        <dbReference type="ARBA" id="ARBA00022729"/>
    </source>
</evidence>
<dbReference type="Gene3D" id="2.60.450.10">
    <property type="entry name" value="Lipopolysaccharide (LPS) transport protein A like domain"/>
    <property type="match status" value="1"/>
</dbReference>
<organism evidence="6 7">
    <name type="scientific">Microvirgula aerodenitrificans</name>
    <dbReference type="NCBI Taxonomy" id="57480"/>
    <lineage>
        <taxon>Bacteria</taxon>
        <taxon>Pseudomonadati</taxon>
        <taxon>Pseudomonadota</taxon>
        <taxon>Betaproteobacteria</taxon>
        <taxon>Neisseriales</taxon>
        <taxon>Aquaspirillaceae</taxon>
        <taxon>Microvirgula</taxon>
    </lineage>
</organism>
<feature type="chain" id="PRO_5015790876" description="Lipopolysaccharide export system protein LptA" evidence="4">
    <location>
        <begin position="28"/>
        <end position="189"/>
    </location>
</feature>
<gene>
    <name evidence="4 6" type="primary">lptA</name>
    <name evidence="6" type="ORF">DAI18_12195</name>
</gene>
<dbReference type="InterPro" id="IPR014340">
    <property type="entry name" value="LptA"/>
</dbReference>
<evidence type="ECO:0000256" key="3">
    <source>
        <dbReference type="ARBA" id="ARBA00022764"/>
    </source>
</evidence>
<evidence type="ECO:0000313" key="7">
    <source>
        <dbReference type="Proteomes" id="UP000244173"/>
    </source>
</evidence>
<reference evidence="6 7" key="1">
    <citation type="submission" date="2018-04" db="EMBL/GenBank/DDBJ databases">
        <title>Denitrifier Microvirgula.</title>
        <authorList>
            <person name="Anderson E."/>
            <person name="Jang J."/>
            <person name="Ishii S."/>
        </authorList>
    </citation>
    <scope>NUCLEOTIDE SEQUENCE [LARGE SCALE GENOMIC DNA]</scope>
    <source>
        <strain evidence="6 7">BE2.4</strain>
    </source>
</reference>
<keyword evidence="3 4" id="KW-0574">Periplasm</keyword>
<dbReference type="PANTHER" id="PTHR36504">
    <property type="entry name" value="LIPOPOLYSACCHARIDE EXPORT SYSTEM PROTEIN LPTA"/>
    <property type="match status" value="1"/>
</dbReference>
<keyword evidence="7" id="KW-1185">Reference proteome</keyword>
<dbReference type="PANTHER" id="PTHR36504:SF1">
    <property type="entry name" value="LIPOPOLYSACCHARIDE EXPORT SYSTEM PROTEIN LPTA"/>
    <property type="match status" value="1"/>
</dbReference>
<evidence type="ECO:0000259" key="5">
    <source>
        <dbReference type="Pfam" id="PF03968"/>
    </source>
</evidence>
<keyword evidence="2 4" id="KW-0732">Signal</keyword>
<keyword evidence="1 4" id="KW-0813">Transport</keyword>
<dbReference type="NCBIfam" id="TIGR03002">
    <property type="entry name" value="outer_YhbN_LptA"/>
    <property type="match status" value="1"/>
</dbReference>